<dbReference type="RefSeq" id="XP_045095728.1">
    <property type="nucleotide sequence ID" value="XM_045240274.1"/>
</dbReference>
<sequence>MEHGLNVNPKVLYELKLMTEVSKVTQNVSRCFGHEVQCKMSKLVAFALAAADFVESKVYGDAFSCFRDSNIIEFNKSCVEIDTLNNDFRTMPPVNCTI</sequence>
<dbReference type="EMBL" id="HE601046">
    <property type="protein sequence ID" value="CAP33752.2"/>
    <property type="molecule type" value="Genomic_DNA"/>
</dbReference>
<dbReference type="GeneID" id="8587398"/>
<organism evidence="1 2">
    <name type="scientific">Caenorhabditis briggsae</name>
    <dbReference type="NCBI Taxonomy" id="6238"/>
    <lineage>
        <taxon>Eukaryota</taxon>
        <taxon>Metazoa</taxon>
        <taxon>Ecdysozoa</taxon>
        <taxon>Nematoda</taxon>
        <taxon>Chromadorea</taxon>
        <taxon>Rhabditida</taxon>
        <taxon>Rhabditina</taxon>
        <taxon>Rhabditomorpha</taxon>
        <taxon>Rhabditoidea</taxon>
        <taxon>Rhabditidae</taxon>
        <taxon>Peloderinae</taxon>
        <taxon>Caenorhabditis</taxon>
    </lineage>
</organism>
<dbReference type="CTD" id="8587398"/>
<evidence type="ECO:0000313" key="2">
    <source>
        <dbReference type="Proteomes" id="UP000008549"/>
    </source>
</evidence>
<keyword evidence="2" id="KW-1185">Reference proteome</keyword>
<name>A8XM77_CAEBR</name>
<dbReference type="HOGENOM" id="CLU_2335513_0_0_1"/>
<gene>
    <name evidence="1 3" type="ORF">CBG15480</name>
    <name evidence="1" type="ORF">CBG_15480</name>
</gene>
<dbReference type="InParanoid" id="A8XM77"/>
<dbReference type="AlphaFoldDB" id="A8XM77"/>
<dbReference type="WormBase" id="CBG15480">
    <property type="protein sequence ID" value="CBP33479"/>
    <property type="gene ID" value="WBGene00035732"/>
</dbReference>
<evidence type="ECO:0000313" key="3">
    <source>
        <dbReference type="WormBase" id="CBG15480"/>
    </source>
</evidence>
<accession>A8XM77</accession>
<dbReference type="Proteomes" id="UP000008549">
    <property type="component" value="Unassembled WGS sequence"/>
</dbReference>
<protein>
    <submittedName>
        <fullName evidence="1">Protein CBG15480</fullName>
    </submittedName>
</protein>
<proteinExistence type="predicted"/>
<evidence type="ECO:0000313" key="1">
    <source>
        <dbReference type="EMBL" id="CAP33752.2"/>
    </source>
</evidence>
<reference evidence="1 2" key="1">
    <citation type="journal article" date="2003" name="PLoS Biol.">
        <title>The genome sequence of Caenorhabditis briggsae: a platform for comparative genomics.</title>
        <authorList>
            <person name="Stein L.D."/>
            <person name="Bao Z."/>
            <person name="Blasiar D."/>
            <person name="Blumenthal T."/>
            <person name="Brent M.R."/>
            <person name="Chen N."/>
            <person name="Chinwalla A."/>
            <person name="Clarke L."/>
            <person name="Clee C."/>
            <person name="Coghlan A."/>
            <person name="Coulson A."/>
            <person name="D'Eustachio P."/>
            <person name="Fitch D.H."/>
            <person name="Fulton L.A."/>
            <person name="Fulton R.E."/>
            <person name="Griffiths-Jones S."/>
            <person name="Harris T.W."/>
            <person name="Hillier L.W."/>
            <person name="Kamath R."/>
            <person name="Kuwabara P.E."/>
            <person name="Mardis E.R."/>
            <person name="Marra M.A."/>
            <person name="Miner T.L."/>
            <person name="Minx P."/>
            <person name="Mullikin J.C."/>
            <person name="Plumb R.W."/>
            <person name="Rogers J."/>
            <person name="Schein J.E."/>
            <person name="Sohrmann M."/>
            <person name="Spieth J."/>
            <person name="Stajich J.E."/>
            <person name="Wei C."/>
            <person name="Willey D."/>
            <person name="Wilson R.K."/>
            <person name="Durbin R."/>
            <person name="Waterston R.H."/>
        </authorList>
    </citation>
    <scope>NUCLEOTIDE SEQUENCE [LARGE SCALE GENOMIC DNA]</scope>
    <source>
        <strain evidence="1 2">AF16</strain>
    </source>
</reference>
<reference evidence="1 2" key="2">
    <citation type="journal article" date="2011" name="PLoS Genet.">
        <title>Caenorhabditis briggsae recombinant inbred line genotypes reveal inter-strain incompatibility and the evolution of recombination.</title>
        <authorList>
            <person name="Ross J.A."/>
            <person name="Koboldt D.C."/>
            <person name="Staisch J.E."/>
            <person name="Chamberlin H.M."/>
            <person name="Gupta B.P."/>
            <person name="Miller R.D."/>
            <person name="Baird S.E."/>
            <person name="Haag E.S."/>
        </authorList>
    </citation>
    <scope>NUCLEOTIDE SEQUENCE [LARGE SCALE GENOMIC DNA]</scope>
    <source>
        <strain evidence="1 2">AF16</strain>
    </source>
</reference>
<dbReference type="KEGG" id="cbr:CBG_15480"/>